<reference evidence="1" key="2">
    <citation type="submission" date="2023-05" db="EMBL/GenBank/DDBJ databases">
        <authorList>
            <consortium name="Lawrence Berkeley National Laboratory"/>
            <person name="Steindorff A."/>
            <person name="Hensen N."/>
            <person name="Bonometti L."/>
            <person name="Westerberg I."/>
            <person name="Brannstrom I.O."/>
            <person name="Guillou S."/>
            <person name="Cros-Aarteil S."/>
            <person name="Calhoun S."/>
            <person name="Haridas S."/>
            <person name="Kuo A."/>
            <person name="Mondo S."/>
            <person name="Pangilinan J."/>
            <person name="Riley R."/>
            <person name="Labutti K."/>
            <person name="Andreopoulos B."/>
            <person name="Lipzen A."/>
            <person name="Chen C."/>
            <person name="Yanf M."/>
            <person name="Daum C."/>
            <person name="Ng V."/>
            <person name="Clum A."/>
            <person name="Ohm R."/>
            <person name="Martin F."/>
            <person name="Silar P."/>
            <person name="Natvig D."/>
            <person name="Lalanne C."/>
            <person name="Gautier V."/>
            <person name="Ament-Velasquez S.L."/>
            <person name="Kruys A."/>
            <person name="Hutchinson M.I."/>
            <person name="Powell A.J."/>
            <person name="Barry K."/>
            <person name="Miller A.N."/>
            <person name="Grigoriev I.V."/>
            <person name="Debuchy R."/>
            <person name="Gladieux P."/>
            <person name="Thoren M.H."/>
            <person name="Johannesson H."/>
        </authorList>
    </citation>
    <scope>NUCLEOTIDE SEQUENCE</scope>
    <source>
        <strain evidence="1">CBS 731.68</strain>
    </source>
</reference>
<dbReference type="Proteomes" id="UP001302602">
    <property type="component" value="Unassembled WGS sequence"/>
</dbReference>
<name>A0AAN6TPP8_9PEZI</name>
<accession>A0AAN6TPP8</accession>
<proteinExistence type="predicted"/>
<evidence type="ECO:0000313" key="2">
    <source>
        <dbReference type="Proteomes" id="UP001302602"/>
    </source>
</evidence>
<feature type="non-terminal residue" evidence="1">
    <location>
        <position position="68"/>
    </location>
</feature>
<dbReference type="AlphaFoldDB" id="A0AAN6TPP8"/>
<comment type="caution">
    <text evidence="1">The sequence shown here is derived from an EMBL/GenBank/DDBJ whole genome shotgun (WGS) entry which is preliminary data.</text>
</comment>
<dbReference type="GeneID" id="87830923"/>
<evidence type="ECO:0000313" key="1">
    <source>
        <dbReference type="EMBL" id="KAK4118332.1"/>
    </source>
</evidence>
<organism evidence="1 2">
    <name type="scientific">Parathielavia appendiculata</name>
    <dbReference type="NCBI Taxonomy" id="2587402"/>
    <lineage>
        <taxon>Eukaryota</taxon>
        <taxon>Fungi</taxon>
        <taxon>Dikarya</taxon>
        <taxon>Ascomycota</taxon>
        <taxon>Pezizomycotina</taxon>
        <taxon>Sordariomycetes</taxon>
        <taxon>Sordariomycetidae</taxon>
        <taxon>Sordariales</taxon>
        <taxon>Chaetomiaceae</taxon>
        <taxon>Parathielavia</taxon>
    </lineage>
</organism>
<sequence length="68" mass="7267">MPTPGARLNNVAYVLDQRSDTVECTGAEMCLSIQTVPFCMDLLTYSFHTGDGTTGNAMTGEYTLPDGS</sequence>
<reference evidence="1" key="1">
    <citation type="journal article" date="2023" name="Mol. Phylogenet. Evol.">
        <title>Genome-scale phylogeny and comparative genomics of the fungal order Sordariales.</title>
        <authorList>
            <person name="Hensen N."/>
            <person name="Bonometti L."/>
            <person name="Westerberg I."/>
            <person name="Brannstrom I.O."/>
            <person name="Guillou S."/>
            <person name="Cros-Aarteil S."/>
            <person name="Calhoun S."/>
            <person name="Haridas S."/>
            <person name="Kuo A."/>
            <person name="Mondo S."/>
            <person name="Pangilinan J."/>
            <person name="Riley R."/>
            <person name="LaButti K."/>
            <person name="Andreopoulos B."/>
            <person name="Lipzen A."/>
            <person name="Chen C."/>
            <person name="Yan M."/>
            <person name="Daum C."/>
            <person name="Ng V."/>
            <person name="Clum A."/>
            <person name="Steindorff A."/>
            <person name="Ohm R.A."/>
            <person name="Martin F."/>
            <person name="Silar P."/>
            <person name="Natvig D.O."/>
            <person name="Lalanne C."/>
            <person name="Gautier V."/>
            <person name="Ament-Velasquez S.L."/>
            <person name="Kruys A."/>
            <person name="Hutchinson M.I."/>
            <person name="Powell A.J."/>
            <person name="Barry K."/>
            <person name="Miller A.N."/>
            <person name="Grigoriev I.V."/>
            <person name="Debuchy R."/>
            <person name="Gladieux P."/>
            <person name="Hiltunen Thoren M."/>
            <person name="Johannesson H."/>
        </authorList>
    </citation>
    <scope>NUCLEOTIDE SEQUENCE</scope>
    <source>
        <strain evidence="1">CBS 731.68</strain>
    </source>
</reference>
<gene>
    <name evidence="1" type="ORF">N657DRAFT_651368</name>
</gene>
<dbReference type="EMBL" id="MU853271">
    <property type="protein sequence ID" value="KAK4118332.1"/>
    <property type="molecule type" value="Genomic_DNA"/>
</dbReference>
<keyword evidence="2" id="KW-1185">Reference proteome</keyword>
<dbReference type="RefSeq" id="XP_062642105.1">
    <property type="nucleotide sequence ID" value="XM_062794154.1"/>
</dbReference>
<protein>
    <submittedName>
        <fullName evidence="1">Uncharacterized protein</fullName>
    </submittedName>
</protein>